<dbReference type="GO" id="GO:0004497">
    <property type="term" value="F:monooxygenase activity"/>
    <property type="evidence" value="ECO:0007669"/>
    <property type="project" value="UniProtKB-KW"/>
</dbReference>
<evidence type="ECO:0000256" key="3">
    <source>
        <dbReference type="ARBA" id="ARBA00010617"/>
    </source>
</evidence>
<evidence type="ECO:0000256" key="12">
    <source>
        <dbReference type="PIRSR" id="PIRSR602401-1"/>
    </source>
</evidence>
<dbReference type="GO" id="GO:0016705">
    <property type="term" value="F:oxidoreductase activity, acting on paired donors, with incorporation or reduction of molecular oxygen"/>
    <property type="evidence" value="ECO:0007669"/>
    <property type="project" value="InterPro"/>
</dbReference>
<organism evidence="15 16">
    <name type="scientific">Psophocarpus tetragonolobus</name>
    <name type="common">Winged bean</name>
    <name type="synonym">Dolichos tetragonolobus</name>
    <dbReference type="NCBI Taxonomy" id="3891"/>
    <lineage>
        <taxon>Eukaryota</taxon>
        <taxon>Viridiplantae</taxon>
        <taxon>Streptophyta</taxon>
        <taxon>Embryophyta</taxon>
        <taxon>Tracheophyta</taxon>
        <taxon>Spermatophyta</taxon>
        <taxon>Magnoliopsida</taxon>
        <taxon>eudicotyledons</taxon>
        <taxon>Gunneridae</taxon>
        <taxon>Pentapetalae</taxon>
        <taxon>rosids</taxon>
        <taxon>fabids</taxon>
        <taxon>Fabales</taxon>
        <taxon>Fabaceae</taxon>
        <taxon>Papilionoideae</taxon>
        <taxon>50 kb inversion clade</taxon>
        <taxon>NPAAA clade</taxon>
        <taxon>indigoferoid/millettioid clade</taxon>
        <taxon>Phaseoleae</taxon>
        <taxon>Psophocarpus</taxon>
    </lineage>
</organism>
<evidence type="ECO:0000256" key="10">
    <source>
        <dbReference type="ARBA" id="ARBA00023033"/>
    </source>
</evidence>
<evidence type="ECO:0000313" key="15">
    <source>
        <dbReference type="EMBL" id="KAK7390162.1"/>
    </source>
</evidence>
<dbReference type="InterPro" id="IPR001128">
    <property type="entry name" value="Cyt_P450"/>
</dbReference>
<evidence type="ECO:0000256" key="6">
    <source>
        <dbReference type="ARBA" id="ARBA00022723"/>
    </source>
</evidence>
<proteinExistence type="inferred from homology"/>
<dbReference type="EMBL" id="JAYMYS010000006">
    <property type="protein sequence ID" value="KAK7390162.1"/>
    <property type="molecule type" value="Genomic_DNA"/>
</dbReference>
<feature type="transmembrane region" description="Helical" evidence="14">
    <location>
        <begin position="12"/>
        <end position="33"/>
    </location>
</feature>
<dbReference type="Gene3D" id="1.10.630.10">
    <property type="entry name" value="Cytochrome P450"/>
    <property type="match status" value="1"/>
</dbReference>
<dbReference type="PANTHER" id="PTHR47955:SF22">
    <property type="entry name" value="CYTOCHROME P450 83B1-LIKE"/>
    <property type="match status" value="1"/>
</dbReference>
<dbReference type="InterPro" id="IPR002401">
    <property type="entry name" value="Cyt_P450_E_grp-I"/>
</dbReference>
<keyword evidence="5 14" id="KW-0812">Transmembrane</keyword>
<comment type="subcellular location">
    <subcellularLocation>
        <location evidence="2">Membrane</location>
        <topology evidence="2">Single-pass membrane protein</topology>
    </subcellularLocation>
</comment>
<comment type="caution">
    <text evidence="15">The sequence shown here is derived from an EMBL/GenBank/DDBJ whole genome shotgun (WGS) entry which is preliminary data.</text>
</comment>
<keyword evidence="4 12" id="KW-0349">Heme</keyword>
<keyword evidence="7 14" id="KW-1133">Transmembrane helix</keyword>
<accession>A0AAN9XFF6</accession>
<evidence type="ECO:0008006" key="17">
    <source>
        <dbReference type="Google" id="ProtNLM"/>
    </source>
</evidence>
<keyword evidence="6 12" id="KW-0479">Metal-binding</keyword>
<dbReference type="AlphaFoldDB" id="A0AAN9XFF6"/>
<dbReference type="InterPro" id="IPR036396">
    <property type="entry name" value="Cyt_P450_sf"/>
</dbReference>
<dbReference type="CDD" id="cd11072">
    <property type="entry name" value="CYP71-like"/>
    <property type="match status" value="1"/>
</dbReference>
<protein>
    <recommendedName>
        <fullName evidence="17">Cytochrome P450</fullName>
    </recommendedName>
</protein>
<evidence type="ECO:0000256" key="9">
    <source>
        <dbReference type="ARBA" id="ARBA00023004"/>
    </source>
</evidence>
<comment type="cofactor">
    <cofactor evidence="1 12">
        <name>heme</name>
        <dbReference type="ChEBI" id="CHEBI:30413"/>
    </cofactor>
</comment>
<dbReference type="PANTHER" id="PTHR47955">
    <property type="entry name" value="CYTOCHROME P450 FAMILY 71 PROTEIN"/>
    <property type="match status" value="1"/>
</dbReference>
<keyword evidence="9 12" id="KW-0408">Iron</keyword>
<dbReference type="Pfam" id="PF00067">
    <property type="entry name" value="p450"/>
    <property type="match status" value="1"/>
</dbReference>
<evidence type="ECO:0000256" key="1">
    <source>
        <dbReference type="ARBA" id="ARBA00001971"/>
    </source>
</evidence>
<feature type="binding site" description="axial binding residue" evidence="12">
    <location>
        <position position="453"/>
    </location>
    <ligand>
        <name>heme</name>
        <dbReference type="ChEBI" id="CHEBI:30413"/>
    </ligand>
    <ligandPart>
        <name>Fe</name>
        <dbReference type="ChEBI" id="CHEBI:18248"/>
    </ligandPart>
</feature>
<keyword evidence="16" id="KW-1185">Reference proteome</keyword>
<dbReference type="SUPFAM" id="SSF48264">
    <property type="entry name" value="Cytochrome P450"/>
    <property type="match status" value="1"/>
</dbReference>
<evidence type="ECO:0000256" key="8">
    <source>
        <dbReference type="ARBA" id="ARBA00023002"/>
    </source>
</evidence>
<dbReference type="GO" id="GO:0016020">
    <property type="term" value="C:membrane"/>
    <property type="evidence" value="ECO:0007669"/>
    <property type="project" value="UniProtKB-SubCell"/>
</dbReference>
<dbReference type="InterPro" id="IPR017972">
    <property type="entry name" value="Cyt_P450_CS"/>
</dbReference>
<dbReference type="PRINTS" id="PR00463">
    <property type="entry name" value="EP450I"/>
</dbReference>
<dbReference type="GO" id="GO:0020037">
    <property type="term" value="F:heme binding"/>
    <property type="evidence" value="ECO:0007669"/>
    <property type="project" value="InterPro"/>
</dbReference>
<keyword evidence="11 14" id="KW-0472">Membrane</keyword>
<keyword evidence="10 13" id="KW-0503">Monooxygenase</keyword>
<sequence>MISFQHSLSSHMLSSLVLIICLSFLVFSLFFFFQNLKSLKKSPRPPGPRGLPIIGNLHQLDSSSLYLQLWQLSKKYSPIFSLQLGLRPAIVISSPKLAKEVMKDHDLECCERPKLLSQQKMSYNGSDLAFSPYNNYWKEIRKICVVHIFSSKRVSCFSSIRQFEVKQMIEKISRHASCSEVTNLNEVLTSLTSTIICRIALGRRYEEEGTETSMLHELLQELEVLLGTFFVSDFIPFMGWIDRLRGLEARVERNFRELDKFYQEVIDEHMDSDSNAPEEEDIVDILLRLKNQHSLSIDLTTDNIKAVIMNILLGATDTTAVTTVWVMTELMKNPRVMKKVQEEIRSLSGRKAFIEEDEVQNFSYLRAVIKETLRLHLPAPLLIPRETSKKCVIGGYEIPAKTFIYVNAWAIHRDPVAWKDPEEFIPERFLNSKIDLHGQHFEFIPFGAGRKMCPGLHMGFATLDIILANLLNFFDWELPAGMKKEDIDTEVLPGITQRKKNHLCVLAKFHLLRNKGRGRQVNGNAYANGNEHASDAKKDSTLTRCAIHNSELLAYHMPTLVHQFNPSIPIEKAVTPPTSWYTHPSFFHRVFYRG</sequence>
<dbReference type="GO" id="GO:0005506">
    <property type="term" value="F:iron ion binding"/>
    <property type="evidence" value="ECO:0007669"/>
    <property type="project" value="InterPro"/>
</dbReference>
<keyword evidence="8 13" id="KW-0560">Oxidoreductase</keyword>
<evidence type="ECO:0000256" key="13">
    <source>
        <dbReference type="RuleBase" id="RU000461"/>
    </source>
</evidence>
<evidence type="ECO:0000256" key="2">
    <source>
        <dbReference type="ARBA" id="ARBA00004167"/>
    </source>
</evidence>
<name>A0AAN9XFF6_PSOTE</name>
<evidence type="ECO:0000256" key="14">
    <source>
        <dbReference type="SAM" id="Phobius"/>
    </source>
</evidence>
<dbReference type="FunFam" id="1.10.630.10:FF:000011">
    <property type="entry name" value="Cytochrome P450 83B1"/>
    <property type="match status" value="1"/>
</dbReference>
<dbReference type="Proteomes" id="UP001386955">
    <property type="component" value="Unassembled WGS sequence"/>
</dbReference>
<evidence type="ECO:0000313" key="16">
    <source>
        <dbReference type="Proteomes" id="UP001386955"/>
    </source>
</evidence>
<evidence type="ECO:0000256" key="11">
    <source>
        <dbReference type="ARBA" id="ARBA00023136"/>
    </source>
</evidence>
<reference evidence="15 16" key="1">
    <citation type="submission" date="2024-01" db="EMBL/GenBank/DDBJ databases">
        <title>The genomes of 5 underutilized Papilionoideae crops provide insights into root nodulation and disease resistanc.</title>
        <authorList>
            <person name="Jiang F."/>
        </authorList>
    </citation>
    <scope>NUCLEOTIDE SEQUENCE [LARGE SCALE GENOMIC DNA]</scope>
    <source>
        <strain evidence="15">DUOXIRENSHENG_FW03</strain>
        <tissue evidence="15">Leaves</tissue>
    </source>
</reference>
<evidence type="ECO:0000256" key="7">
    <source>
        <dbReference type="ARBA" id="ARBA00022989"/>
    </source>
</evidence>
<dbReference type="PROSITE" id="PS00086">
    <property type="entry name" value="CYTOCHROME_P450"/>
    <property type="match status" value="1"/>
</dbReference>
<dbReference type="PRINTS" id="PR00385">
    <property type="entry name" value="P450"/>
</dbReference>
<gene>
    <name evidence="15" type="ORF">VNO78_25461</name>
</gene>
<evidence type="ECO:0000256" key="4">
    <source>
        <dbReference type="ARBA" id="ARBA00022617"/>
    </source>
</evidence>
<comment type="similarity">
    <text evidence="3 13">Belongs to the cytochrome P450 family.</text>
</comment>
<evidence type="ECO:0000256" key="5">
    <source>
        <dbReference type="ARBA" id="ARBA00022692"/>
    </source>
</evidence>